<keyword evidence="1" id="KW-0812">Transmembrane</keyword>
<comment type="caution">
    <text evidence="2">The sequence shown here is derived from an EMBL/GenBank/DDBJ whole genome shotgun (WGS) entry which is preliminary data.</text>
</comment>
<feature type="transmembrane region" description="Helical" evidence="1">
    <location>
        <begin position="23"/>
        <end position="48"/>
    </location>
</feature>
<keyword evidence="1" id="KW-0472">Membrane</keyword>
<protein>
    <submittedName>
        <fullName evidence="2">Uncharacterized protein</fullName>
    </submittedName>
</protein>
<evidence type="ECO:0000313" key="2">
    <source>
        <dbReference type="EMBL" id="CAH3028140.1"/>
    </source>
</evidence>
<reference evidence="2 3" key="1">
    <citation type="submission" date="2022-05" db="EMBL/GenBank/DDBJ databases">
        <authorList>
            <consortium name="Genoscope - CEA"/>
            <person name="William W."/>
        </authorList>
    </citation>
    <scope>NUCLEOTIDE SEQUENCE [LARGE SCALE GENOMIC DNA]</scope>
</reference>
<name>A0ABN8MEQ4_9CNID</name>
<evidence type="ECO:0000256" key="1">
    <source>
        <dbReference type="SAM" id="Phobius"/>
    </source>
</evidence>
<dbReference type="Proteomes" id="UP001159427">
    <property type="component" value="Unassembled WGS sequence"/>
</dbReference>
<sequence>MLVLLINAFLAITYYTWKTNDKAIAIVAVEWLSCVVLSSLFCLQVFYIDLGNAPVTLYHHVYVAKNLTFVRTIMFVFTVSTIVFGVLVLWWSVRRR</sequence>
<keyword evidence="3" id="KW-1185">Reference proteome</keyword>
<feature type="transmembrane region" description="Helical" evidence="1">
    <location>
        <begin position="68"/>
        <end position="91"/>
    </location>
</feature>
<feature type="non-terminal residue" evidence="2">
    <location>
        <position position="96"/>
    </location>
</feature>
<dbReference type="EMBL" id="CALNXI010000493">
    <property type="protein sequence ID" value="CAH3028140.1"/>
    <property type="molecule type" value="Genomic_DNA"/>
</dbReference>
<gene>
    <name evidence="2" type="ORF">PEVE_00033272</name>
</gene>
<proteinExistence type="predicted"/>
<keyword evidence="1" id="KW-1133">Transmembrane helix</keyword>
<organism evidence="2 3">
    <name type="scientific">Porites evermanni</name>
    <dbReference type="NCBI Taxonomy" id="104178"/>
    <lineage>
        <taxon>Eukaryota</taxon>
        <taxon>Metazoa</taxon>
        <taxon>Cnidaria</taxon>
        <taxon>Anthozoa</taxon>
        <taxon>Hexacorallia</taxon>
        <taxon>Scleractinia</taxon>
        <taxon>Fungiina</taxon>
        <taxon>Poritidae</taxon>
        <taxon>Porites</taxon>
    </lineage>
</organism>
<evidence type="ECO:0000313" key="3">
    <source>
        <dbReference type="Proteomes" id="UP001159427"/>
    </source>
</evidence>
<accession>A0ABN8MEQ4</accession>